<dbReference type="AlphaFoldDB" id="A0A238K5U8"/>
<dbReference type="Pfam" id="PF00547">
    <property type="entry name" value="Urease_gamma"/>
    <property type="match status" value="1"/>
</dbReference>
<accession>A0A238K5U8</accession>
<dbReference type="GO" id="GO:0016151">
    <property type="term" value="F:nickel cation binding"/>
    <property type="evidence" value="ECO:0007669"/>
    <property type="project" value="InterPro"/>
</dbReference>
<dbReference type="Gene3D" id="3.30.280.10">
    <property type="entry name" value="Urease, gamma-like subunit"/>
    <property type="match status" value="1"/>
</dbReference>
<dbReference type="InterPro" id="IPR002026">
    <property type="entry name" value="Urease_gamma/gamma-beta_su"/>
</dbReference>
<evidence type="ECO:0000256" key="1">
    <source>
        <dbReference type="ARBA" id="ARBA00022801"/>
    </source>
</evidence>
<proteinExistence type="predicted"/>
<keyword evidence="3" id="KW-1185">Reference proteome</keyword>
<evidence type="ECO:0000313" key="2">
    <source>
        <dbReference type="EMBL" id="SMX38239.1"/>
    </source>
</evidence>
<dbReference type="GO" id="GO:0043419">
    <property type="term" value="P:urea catabolic process"/>
    <property type="evidence" value="ECO:0007669"/>
    <property type="project" value="InterPro"/>
</dbReference>
<dbReference type="EC" id="3.5.1.5" evidence="2"/>
<reference evidence="2 3" key="1">
    <citation type="submission" date="2017-05" db="EMBL/GenBank/DDBJ databases">
        <authorList>
            <person name="Song R."/>
            <person name="Chenine A.L."/>
            <person name="Ruprecht R.M."/>
        </authorList>
    </citation>
    <scope>NUCLEOTIDE SEQUENCE [LARGE SCALE GENOMIC DNA]</scope>
    <source>
        <strain evidence="2 3">CECT 8898</strain>
    </source>
</reference>
<dbReference type="SUPFAM" id="SSF54111">
    <property type="entry name" value="Urease, gamma-subunit"/>
    <property type="match status" value="1"/>
</dbReference>
<dbReference type="EMBL" id="FXYF01000003">
    <property type="protein sequence ID" value="SMX38239.1"/>
    <property type="molecule type" value="Genomic_DNA"/>
</dbReference>
<keyword evidence="1 2" id="KW-0378">Hydrolase</keyword>
<dbReference type="Proteomes" id="UP000207598">
    <property type="component" value="Unassembled WGS sequence"/>
</dbReference>
<evidence type="ECO:0000313" key="3">
    <source>
        <dbReference type="Proteomes" id="UP000207598"/>
    </source>
</evidence>
<protein>
    <submittedName>
        <fullName evidence="2">Urease subunit gamma</fullName>
        <ecNumber evidence="2">3.5.1.5</ecNumber>
    </submittedName>
</protein>
<sequence length="131" mass="14433">MAGVAMQRRRVSLILSTQARRPVWAIERLRRSGRPRALFRCRAGAGVLLTLTRQAAERIYRAALDVARGDTRLTAWSCGAACCRFPTGSAGPPCRFPGDLDDMQLTPHERDTLLVTMAAKVARKRLARGVS</sequence>
<name>A0A238K5U8_9RHOB</name>
<dbReference type="InterPro" id="IPR036463">
    <property type="entry name" value="Urease_gamma_sf"/>
</dbReference>
<organism evidence="2 3">
    <name type="scientific">Maliponia aquimaris</name>
    <dbReference type="NCBI Taxonomy" id="1673631"/>
    <lineage>
        <taxon>Bacteria</taxon>
        <taxon>Pseudomonadati</taxon>
        <taxon>Pseudomonadota</taxon>
        <taxon>Alphaproteobacteria</taxon>
        <taxon>Rhodobacterales</taxon>
        <taxon>Paracoccaceae</taxon>
        <taxon>Maliponia</taxon>
    </lineage>
</organism>
<gene>
    <name evidence="2" type="primary">ureA</name>
    <name evidence="2" type="ORF">MAA8898_01444</name>
</gene>
<dbReference type="GO" id="GO:0009039">
    <property type="term" value="F:urease activity"/>
    <property type="evidence" value="ECO:0007669"/>
    <property type="project" value="UniProtKB-EC"/>
</dbReference>